<reference evidence="15" key="1">
    <citation type="submission" date="2022-11" db="UniProtKB">
        <authorList>
            <consortium name="WormBaseParasite"/>
        </authorList>
    </citation>
    <scope>IDENTIFICATION</scope>
</reference>
<dbReference type="FunFam" id="3.30.50.10:FF:000003">
    <property type="entry name" value="Nuclear orphan receptor ROR-beta"/>
    <property type="match status" value="1"/>
</dbReference>
<feature type="region of interest" description="Disordered" evidence="11">
    <location>
        <begin position="315"/>
        <end position="374"/>
    </location>
</feature>
<keyword evidence="7 10" id="KW-0804">Transcription</keyword>
<evidence type="ECO:0000256" key="4">
    <source>
        <dbReference type="ARBA" id="ARBA00022833"/>
    </source>
</evidence>
<dbReference type="PRINTS" id="PR00047">
    <property type="entry name" value="STROIDFINGER"/>
</dbReference>
<dbReference type="PANTHER" id="PTHR45805">
    <property type="entry name" value="NUCLEAR HORMONE RECEPTOR HR3-RELATED"/>
    <property type="match status" value="1"/>
</dbReference>
<feature type="compositionally biased region" description="Polar residues" evidence="11">
    <location>
        <begin position="335"/>
        <end position="374"/>
    </location>
</feature>
<dbReference type="InterPro" id="IPR001628">
    <property type="entry name" value="Znf_hrmn_rcpt"/>
</dbReference>
<dbReference type="GO" id="GO:0008270">
    <property type="term" value="F:zinc ion binding"/>
    <property type="evidence" value="ECO:0007669"/>
    <property type="project" value="UniProtKB-KW"/>
</dbReference>
<dbReference type="InterPro" id="IPR001723">
    <property type="entry name" value="Nuclear_hrmn_rcpt"/>
</dbReference>
<keyword evidence="8 10" id="KW-0675">Receptor</keyword>
<evidence type="ECO:0000256" key="10">
    <source>
        <dbReference type="RuleBase" id="RU004334"/>
    </source>
</evidence>
<dbReference type="PANTHER" id="PTHR45805:SF2">
    <property type="entry name" value="NUCLEAR HORMONE RECEPTOR HR3-RELATED"/>
    <property type="match status" value="1"/>
</dbReference>
<keyword evidence="9 10" id="KW-0539">Nucleus</keyword>
<keyword evidence="4 10" id="KW-0862">Zinc</keyword>
<evidence type="ECO:0000256" key="2">
    <source>
        <dbReference type="ARBA" id="ARBA00022723"/>
    </source>
</evidence>
<dbReference type="Gene3D" id="3.30.50.10">
    <property type="entry name" value="Erythroid Transcription Factor GATA-1, subunit A"/>
    <property type="match status" value="1"/>
</dbReference>
<dbReference type="Pfam" id="PF00104">
    <property type="entry name" value="Hormone_recep"/>
    <property type="match status" value="1"/>
</dbReference>
<keyword evidence="6 10" id="KW-0238">DNA-binding</keyword>
<comment type="subcellular location">
    <subcellularLocation>
        <location evidence="1 10">Nucleus</location>
    </subcellularLocation>
</comment>
<evidence type="ECO:0000313" key="14">
    <source>
        <dbReference type="Proteomes" id="UP000887574"/>
    </source>
</evidence>
<dbReference type="Proteomes" id="UP000887574">
    <property type="component" value="Unplaced"/>
</dbReference>
<sequence>MEAALRPLRCEVDYVGMAQQDQAYGAKIQALSNIQIGKVWLPTHTECFDLVSPIWLVFMRRVDMSGVWAFVVDDLLTPHHRLDCASNPFTNYRQPNTKECSSPHFESKEDIKPVSRCTVIKKEGVSPELEYKMSLSSLAGGHKNWRGSLSPASSSSKAATPRDNSTTATNNATNSGEGDEEPQIEVIPCKVCGDKSSGVHYGVITCEGCKGFFRRSQNTVVNYQCPRQKNCTVDRVNRNRCQFCRLKKCLELGMSREAVKFGRMSKKQREKVEDEVRLHRQRIEYHHLQVSPATAIAAAAVAGYANGGSSHYTTEFKYSPPSNNSSSGASGNNPQQPLVYSVNTSDSHTPHRQSSTSATAAGVSHPSNSYPETSHLNLYSHQQHHPLQHHSPDEGASEGVYACPASSMLTPYQHQQQIASSSHLAAAPISSSAYPAAANGRGYCAAPIAQAGSVPSSSGGYPTDMQIGLENAHINLYLNCSSSSSSGSNGPQLIDPLLEQRFRNMDRIEGWIKYANELTNVIRCIIDFAKAVEGFKRLTQNDQIVLLKRSTFELSIIAMAQQYNLETHSLNVNNLILPVSLISCQDPREASFAREVITCLHMIASFQLSTTETALLSAFVLLETSDVEQLFVNQLKNCLAAQLSPRFGDADDVLHRLLGVLPRLRDLSRIHVVCLARFKQSVSDTASALELPPLYSELFSTEV</sequence>
<protein>
    <submittedName>
        <fullName evidence="15">Nuclear hormone receptor HR3</fullName>
    </submittedName>
</protein>
<keyword evidence="2 10" id="KW-0479">Metal-binding</keyword>
<accession>A0A915EK04</accession>
<dbReference type="Gene3D" id="1.10.565.10">
    <property type="entry name" value="Retinoid X Receptor"/>
    <property type="match status" value="1"/>
</dbReference>
<dbReference type="WBParaSite" id="jg6767">
    <property type="protein sequence ID" value="jg6767"/>
    <property type="gene ID" value="jg6767"/>
</dbReference>
<evidence type="ECO:0000256" key="7">
    <source>
        <dbReference type="ARBA" id="ARBA00023163"/>
    </source>
</evidence>
<dbReference type="InterPro" id="IPR035500">
    <property type="entry name" value="NHR-like_dom_sf"/>
</dbReference>
<dbReference type="PROSITE" id="PS51843">
    <property type="entry name" value="NR_LBD"/>
    <property type="match status" value="1"/>
</dbReference>
<evidence type="ECO:0000259" key="13">
    <source>
        <dbReference type="PROSITE" id="PS51843"/>
    </source>
</evidence>
<organism evidence="14 15">
    <name type="scientific">Ditylenchus dipsaci</name>
    <dbReference type="NCBI Taxonomy" id="166011"/>
    <lineage>
        <taxon>Eukaryota</taxon>
        <taxon>Metazoa</taxon>
        <taxon>Ecdysozoa</taxon>
        <taxon>Nematoda</taxon>
        <taxon>Chromadorea</taxon>
        <taxon>Rhabditida</taxon>
        <taxon>Tylenchina</taxon>
        <taxon>Tylenchomorpha</taxon>
        <taxon>Sphaerularioidea</taxon>
        <taxon>Anguinidae</taxon>
        <taxon>Anguininae</taxon>
        <taxon>Ditylenchus</taxon>
    </lineage>
</organism>
<evidence type="ECO:0000256" key="8">
    <source>
        <dbReference type="ARBA" id="ARBA00023170"/>
    </source>
</evidence>
<dbReference type="InterPro" id="IPR044101">
    <property type="entry name" value="NR_DBD_ROR"/>
</dbReference>
<evidence type="ECO:0000256" key="6">
    <source>
        <dbReference type="ARBA" id="ARBA00023125"/>
    </source>
</evidence>
<evidence type="ECO:0000256" key="5">
    <source>
        <dbReference type="ARBA" id="ARBA00023015"/>
    </source>
</evidence>
<dbReference type="GO" id="GO:0005634">
    <property type="term" value="C:nucleus"/>
    <property type="evidence" value="ECO:0007669"/>
    <property type="project" value="UniProtKB-SubCell"/>
</dbReference>
<dbReference type="SUPFAM" id="SSF57716">
    <property type="entry name" value="Glucocorticoid receptor-like (DNA-binding domain)"/>
    <property type="match status" value="1"/>
</dbReference>
<evidence type="ECO:0000256" key="9">
    <source>
        <dbReference type="ARBA" id="ARBA00023242"/>
    </source>
</evidence>
<evidence type="ECO:0000256" key="1">
    <source>
        <dbReference type="ARBA" id="ARBA00004123"/>
    </source>
</evidence>
<keyword evidence="14" id="KW-1185">Reference proteome</keyword>
<evidence type="ECO:0000256" key="11">
    <source>
        <dbReference type="SAM" id="MobiDB-lite"/>
    </source>
</evidence>
<dbReference type="Pfam" id="PF00105">
    <property type="entry name" value="zf-C4"/>
    <property type="match status" value="1"/>
</dbReference>
<dbReference type="PROSITE" id="PS00031">
    <property type="entry name" value="NUCLEAR_REC_DBD_1"/>
    <property type="match status" value="1"/>
</dbReference>
<feature type="compositionally biased region" description="Low complexity" evidence="11">
    <location>
        <begin position="319"/>
        <end position="334"/>
    </location>
</feature>
<dbReference type="AlphaFoldDB" id="A0A915EK04"/>
<keyword evidence="3 10" id="KW-0863">Zinc-finger</keyword>
<dbReference type="GO" id="GO:0004879">
    <property type="term" value="F:nuclear receptor activity"/>
    <property type="evidence" value="ECO:0007669"/>
    <property type="project" value="TreeGrafter"/>
</dbReference>
<dbReference type="PROSITE" id="PS51030">
    <property type="entry name" value="NUCLEAR_REC_DBD_2"/>
    <property type="match status" value="1"/>
</dbReference>
<dbReference type="CDD" id="cd06968">
    <property type="entry name" value="NR_DBD_ROR"/>
    <property type="match status" value="1"/>
</dbReference>
<feature type="region of interest" description="Disordered" evidence="11">
    <location>
        <begin position="146"/>
        <end position="181"/>
    </location>
</feature>
<evidence type="ECO:0000259" key="12">
    <source>
        <dbReference type="PROSITE" id="PS51030"/>
    </source>
</evidence>
<feature type="compositionally biased region" description="Low complexity" evidence="11">
    <location>
        <begin position="148"/>
        <end position="175"/>
    </location>
</feature>
<dbReference type="InterPro" id="IPR000536">
    <property type="entry name" value="Nucl_hrmn_rcpt_lig-bd"/>
</dbReference>
<feature type="domain" description="Nuclear receptor" evidence="12">
    <location>
        <begin position="186"/>
        <end position="261"/>
    </location>
</feature>
<evidence type="ECO:0000313" key="15">
    <source>
        <dbReference type="WBParaSite" id="jg6767"/>
    </source>
</evidence>
<name>A0A915EK04_9BILA</name>
<dbReference type="InterPro" id="IPR013088">
    <property type="entry name" value="Znf_NHR/GATA"/>
</dbReference>
<dbReference type="SUPFAM" id="SSF48508">
    <property type="entry name" value="Nuclear receptor ligand-binding domain"/>
    <property type="match status" value="1"/>
</dbReference>
<comment type="similarity">
    <text evidence="10">Belongs to the nuclear hormone receptor family.</text>
</comment>
<dbReference type="GO" id="GO:0000978">
    <property type="term" value="F:RNA polymerase II cis-regulatory region sequence-specific DNA binding"/>
    <property type="evidence" value="ECO:0007669"/>
    <property type="project" value="TreeGrafter"/>
</dbReference>
<proteinExistence type="inferred from homology"/>
<dbReference type="SMART" id="SM00430">
    <property type="entry name" value="HOLI"/>
    <property type="match status" value="1"/>
</dbReference>
<keyword evidence="5 10" id="KW-0805">Transcription regulation</keyword>
<evidence type="ECO:0000256" key="3">
    <source>
        <dbReference type="ARBA" id="ARBA00022771"/>
    </source>
</evidence>
<feature type="domain" description="NR LBD" evidence="13">
    <location>
        <begin position="479"/>
        <end position="697"/>
    </location>
</feature>
<dbReference type="SMART" id="SM00399">
    <property type="entry name" value="ZnF_C4"/>
    <property type="match status" value="1"/>
</dbReference>
<dbReference type="PRINTS" id="PR00398">
    <property type="entry name" value="STRDHORMONER"/>
</dbReference>